<dbReference type="SMART" id="SM00490">
    <property type="entry name" value="HELICc"/>
    <property type="match status" value="1"/>
</dbReference>
<feature type="domain" description="Helicase ATP-binding" evidence="3">
    <location>
        <begin position="267"/>
        <end position="405"/>
    </location>
</feature>
<feature type="domain" description="Helicase C-terminal" evidence="4">
    <location>
        <begin position="719"/>
        <end position="882"/>
    </location>
</feature>
<dbReference type="InterPro" id="IPR049730">
    <property type="entry name" value="SNF2/RAD54-like_C"/>
</dbReference>
<evidence type="ECO:0000313" key="6">
    <source>
        <dbReference type="Proteomes" id="UP001596501"/>
    </source>
</evidence>
<dbReference type="InterPro" id="IPR027417">
    <property type="entry name" value="P-loop_NTPase"/>
</dbReference>
<dbReference type="Gene3D" id="3.40.50.10810">
    <property type="entry name" value="Tandem AAA-ATPase domain"/>
    <property type="match status" value="2"/>
</dbReference>
<feature type="region of interest" description="Disordered" evidence="2">
    <location>
        <begin position="624"/>
        <end position="645"/>
    </location>
</feature>
<evidence type="ECO:0000259" key="3">
    <source>
        <dbReference type="PROSITE" id="PS51192"/>
    </source>
</evidence>
<dbReference type="Pfam" id="PF00271">
    <property type="entry name" value="Helicase_C"/>
    <property type="match status" value="1"/>
</dbReference>
<dbReference type="InterPro" id="IPR014001">
    <property type="entry name" value="Helicase_ATP-bd"/>
</dbReference>
<dbReference type="Pfam" id="PF13091">
    <property type="entry name" value="PLDc_2"/>
    <property type="match status" value="1"/>
</dbReference>
<keyword evidence="5" id="KW-0347">Helicase</keyword>
<dbReference type="InterPro" id="IPR025202">
    <property type="entry name" value="PLD-like_dom"/>
</dbReference>
<keyword evidence="6" id="KW-1185">Reference proteome</keyword>
<dbReference type="Gene3D" id="3.40.50.300">
    <property type="entry name" value="P-loop containing nucleotide triphosphate hydrolases"/>
    <property type="match status" value="1"/>
</dbReference>
<dbReference type="CDD" id="cd18793">
    <property type="entry name" value="SF2_C_SNF"/>
    <property type="match status" value="1"/>
</dbReference>
<dbReference type="RefSeq" id="WP_382227093.1">
    <property type="nucleotide sequence ID" value="NZ_JBHTCA010000025.1"/>
</dbReference>
<dbReference type="PROSITE" id="PS51192">
    <property type="entry name" value="HELICASE_ATP_BIND_1"/>
    <property type="match status" value="1"/>
</dbReference>
<dbReference type="Gene3D" id="3.30.870.10">
    <property type="entry name" value="Endonuclease Chain A"/>
    <property type="match status" value="1"/>
</dbReference>
<keyword evidence="5" id="KW-0547">Nucleotide-binding</keyword>
<protein>
    <submittedName>
        <fullName evidence="5">Helicase-related protein</fullName>
    </submittedName>
</protein>
<dbReference type="PANTHER" id="PTHR45766:SF6">
    <property type="entry name" value="SWI_SNF-RELATED MATRIX-ASSOCIATED ACTIN-DEPENDENT REGULATOR OF CHROMATIN SUBFAMILY A-LIKE PROTEIN 1"/>
    <property type="match status" value="1"/>
</dbReference>
<dbReference type="Proteomes" id="UP001596501">
    <property type="component" value="Unassembled WGS sequence"/>
</dbReference>
<dbReference type="SMART" id="SM00487">
    <property type="entry name" value="DEXDc"/>
    <property type="match status" value="1"/>
</dbReference>
<reference evidence="6" key="1">
    <citation type="journal article" date="2019" name="Int. J. Syst. Evol. Microbiol.">
        <title>The Global Catalogue of Microorganisms (GCM) 10K type strain sequencing project: providing services to taxonomists for standard genome sequencing and annotation.</title>
        <authorList>
            <consortium name="The Broad Institute Genomics Platform"/>
            <consortium name="The Broad Institute Genome Sequencing Center for Infectious Disease"/>
            <person name="Wu L."/>
            <person name="Ma J."/>
        </authorList>
    </citation>
    <scope>NUCLEOTIDE SEQUENCE [LARGE SCALE GENOMIC DNA]</scope>
    <source>
        <strain evidence="6">CGMCC 1.12371</strain>
    </source>
</reference>
<keyword evidence="1" id="KW-0378">Hydrolase</keyword>
<sequence>MPRIFDNINKSLLPALEETLQVAERADFCVGYFNLRGWRHLAKHVDRWSGGDGSNCRLLVGMHVTPTDELRQALRSTDEGDVLDNQTALREKRRIAEEFRQQLTFGVPTNDDEAALRQLAGQIHSKKLVVKVYLRHPLHAKLYLLHRQDANNPVTGFLGSSNLTFAGLSRQGELNVDVLEHDACSKLVDWFEDRWTDRWCIDISKELADIIDESWASERLVPPYHVYLKMAYHLAQEARAGLSEFHIPSIFGNTLFDFQVAAVKIAAHHLNKRGGVLIGDVVGLGKSMMATALAKVFEDDYHTETLIICPKNLVPMWEDYAHRYRLHAKVLSLSRVLTELPEKTRRYRVVLIDESHNLRNKEGKRWKVIRAYIERNDSHCILLSATPYNKTYLDLSAQLSLFLREDADIGVRPEKLLAELGGEHEFIRRHQCPVRSLAAFEKSTDTDDWRDLMRLYMVRRTRGFIMQHYSEQDERGKYLKFADGTKSYFPKRVPKNLSFAINDADPADPYGRFYSDKVVGTINELTLPRYGLGNYIAPKPKTPPTPHQDKIIDGLSRAGTRLMGFCRTNLFKRLESAGPAFLLSIERHILRNFIVLYAIEQGLDIPLGTQGAELLDTRFHDEDPEDAMAADSNDDTDEEVSDDPEIVASTTNGLRNEADYRARAAKAYTAYAHTFKGRFKWLASSLFIKDLGNDLLADSLALLGVLKQCGDWNPDHDTKLAQLVKLASQKHGKEKLLVFTQFADTARYLKTQLAARGIKQLEEAIGQSADPTHLAWRFSPVSNDKRDAVKAADELRVLIATDVLSEGQNLQDAHIIVNYDLPWAIIRLIQRAGRVDRIGQQSDKILCYSFVPADGVERLIKLRSRVRQRLIENREVVGSDETFFDDDKDDDLIRDLYTEKNGILDDDGDTEVDLASYAYQIWKNATDADPSLVAKIETLPNVVFATKAHTVTPASPKGVLLYMRTAQGNDALAWMDEAGKPVTQSQLTILKAAACTAETEALPRMEAHHALTQQGLAHIVAEEKTFGGALGRPSGARFKAYERLKRYRESIGSKRDLFNTDEHVRRIERALEDIYRFPLYQTATDTLNRQIKAGADDHQLADLILSLREDGRLCVVDEQENQRDTHLICSMGLA</sequence>
<accession>A0ABW2QPA6</accession>
<name>A0ABW2QPA6_9BURK</name>
<dbReference type="EMBL" id="JBHTCA010000025">
    <property type="protein sequence ID" value="MFC7411141.1"/>
    <property type="molecule type" value="Genomic_DNA"/>
</dbReference>
<dbReference type="PANTHER" id="PTHR45766">
    <property type="entry name" value="DNA ANNEALING HELICASE AND ENDONUCLEASE ZRANB3 FAMILY MEMBER"/>
    <property type="match status" value="1"/>
</dbReference>
<dbReference type="PROSITE" id="PS51194">
    <property type="entry name" value="HELICASE_CTER"/>
    <property type="match status" value="1"/>
</dbReference>
<dbReference type="GO" id="GO:0004386">
    <property type="term" value="F:helicase activity"/>
    <property type="evidence" value="ECO:0007669"/>
    <property type="project" value="UniProtKB-KW"/>
</dbReference>
<proteinExistence type="predicted"/>
<comment type="caution">
    <text evidence="5">The sequence shown here is derived from an EMBL/GenBank/DDBJ whole genome shotgun (WGS) entry which is preliminary data.</text>
</comment>
<evidence type="ECO:0000256" key="1">
    <source>
        <dbReference type="ARBA" id="ARBA00022801"/>
    </source>
</evidence>
<dbReference type="InterPro" id="IPR038718">
    <property type="entry name" value="SNF2-like_sf"/>
</dbReference>
<evidence type="ECO:0000259" key="4">
    <source>
        <dbReference type="PROSITE" id="PS51194"/>
    </source>
</evidence>
<dbReference type="InterPro" id="IPR001650">
    <property type="entry name" value="Helicase_C-like"/>
</dbReference>
<keyword evidence="5" id="KW-0067">ATP-binding</keyword>
<evidence type="ECO:0000313" key="5">
    <source>
        <dbReference type="EMBL" id="MFC7411141.1"/>
    </source>
</evidence>
<gene>
    <name evidence="5" type="ORF">ACFQPB_19945</name>
</gene>
<organism evidence="5 6">
    <name type="scientific">Hydrogenophaga atypica</name>
    <dbReference type="NCBI Taxonomy" id="249409"/>
    <lineage>
        <taxon>Bacteria</taxon>
        <taxon>Pseudomonadati</taxon>
        <taxon>Pseudomonadota</taxon>
        <taxon>Betaproteobacteria</taxon>
        <taxon>Burkholderiales</taxon>
        <taxon>Comamonadaceae</taxon>
        <taxon>Hydrogenophaga</taxon>
    </lineage>
</organism>
<evidence type="ECO:0000256" key="2">
    <source>
        <dbReference type="SAM" id="MobiDB-lite"/>
    </source>
</evidence>
<dbReference type="CDD" id="cd09178">
    <property type="entry name" value="PLDc_N_Snf2_like"/>
    <property type="match status" value="1"/>
</dbReference>
<dbReference type="SUPFAM" id="SSF52540">
    <property type="entry name" value="P-loop containing nucleoside triphosphate hydrolases"/>
    <property type="match status" value="2"/>
</dbReference>